<protein>
    <submittedName>
        <fullName evidence="2">Uncharacterized protein</fullName>
    </submittedName>
</protein>
<dbReference type="EMBL" id="PP179320">
    <property type="protein sequence ID" value="XAI70263.1"/>
    <property type="molecule type" value="Genomic_DNA"/>
</dbReference>
<evidence type="ECO:0000313" key="2">
    <source>
        <dbReference type="EMBL" id="XAI70263.1"/>
    </source>
</evidence>
<organism evidence="2">
    <name type="scientific">Pseudomonas phage Drael01</name>
    <dbReference type="NCBI Taxonomy" id="3138533"/>
    <lineage>
        <taxon>Viruses</taxon>
    </lineage>
</organism>
<name>A0AAU6W1P0_9VIRU</name>
<reference evidence="2" key="1">
    <citation type="journal article" date="2024" name="J. Gen. Virol.">
        <title>Novel phages of Pseudomonas syringae unveil numerous potential auxiliary metabolic genes.</title>
        <authorList>
            <person name="Feltin C."/>
            <person name="Garneau J.R."/>
            <person name="Morris C.E."/>
            <person name="Berard A."/>
            <person name="Torres-Barcelo C."/>
        </authorList>
    </citation>
    <scope>NUCLEOTIDE SEQUENCE</scope>
</reference>
<sequence>MAIETQTAALREQLKRRLNQAYLLIQHIAQNEKTPLEPSVPSDPAHRPERDCDG</sequence>
<evidence type="ECO:0000256" key="1">
    <source>
        <dbReference type="SAM" id="MobiDB-lite"/>
    </source>
</evidence>
<accession>A0AAU6W1P0</accession>
<proteinExistence type="predicted"/>
<gene>
    <name evidence="2" type="ORF">Drael01_00033</name>
</gene>
<feature type="compositionally biased region" description="Basic and acidic residues" evidence="1">
    <location>
        <begin position="44"/>
        <end position="54"/>
    </location>
</feature>
<feature type="region of interest" description="Disordered" evidence="1">
    <location>
        <begin position="32"/>
        <end position="54"/>
    </location>
</feature>